<feature type="transmembrane region" description="Helical" evidence="6">
    <location>
        <begin position="414"/>
        <end position="434"/>
    </location>
</feature>
<dbReference type="InterPro" id="IPR002528">
    <property type="entry name" value="MATE_fam"/>
</dbReference>
<comment type="subcellular location">
    <subcellularLocation>
        <location evidence="1">Cell membrane</location>
        <topology evidence="1">Multi-pass membrane protein</topology>
    </subcellularLocation>
</comment>
<gene>
    <name evidence="7" type="ORF">HBA18_05915</name>
</gene>
<organism evidence="7 8">
    <name type="scientific">Salinivibrio costicola</name>
    <name type="common">Vibrio costicola</name>
    <dbReference type="NCBI Taxonomy" id="51367"/>
    <lineage>
        <taxon>Bacteria</taxon>
        <taxon>Pseudomonadati</taxon>
        <taxon>Pseudomonadota</taxon>
        <taxon>Gammaproteobacteria</taxon>
        <taxon>Vibrionales</taxon>
        <taxon>Vibrionaceae</taxon>
        <taxon>Salinivibrio</taxon>
    </lineage>
</organism>
<evidence type="ECO:0000256" key="5">
    <source>
        <dbReference type="ARBA" id="ARBA00023136"/>
    </source>
</evidence>
<proteinExistence type="predicted"/>
<keyword evidence="3 6" id="KW-0812">Transmembrane</keyword>
<feature type="transmembrane region" description="Helical" evidence="6">
    <location>
        <begin position="165"/>
        <end position="184"/>
    </location>
</feature>
<dbReference type="InterPro" id="IPR051327">
    <property type="entry name" value="MATE_MepA_subfamily"/>
</dbReference>
<dbReference type="CDD" id="cd13143">
    <property type="entry name" value="MATE_MepA_like"/>
    <property type="match status" value="1"/>
</dbReference>
<evidence type="ECO:0000256" key="1">
    <source>
        <dbReference type="ARBA" id="ARBA00004651"/>
    </source>
</evidence>
<evidence type="ECO:0000256" key="4">
    <source>
        <dbReference type="ARBA" id="ARBA00022989"/>
    </source>
</evidence>
<keyword evidence="8" id="KW-1185">Reference proteome</keyword>
<feature type="transmembrane region" description="Helical" evidence="6">
    <location>
        <begin position="12"/>
        <end position="32"/>
    </location>
</feature>
<feature type="transmembrane region" description="Helical" evidence="6">
    <location>
        <begin position="132"/>
        <end position="153"/>
    </location>
</feature>
<dbReference type="PANTHER" id="PTHR43823">
    <property type="entry name" value="SPORULATION PROTEIN YKVU"/>
    <property type="match status" value="1"/>
</dbReference>
<dbReference type="Pfam" id="PF01554">
    <property type="entry name" value="MatE"/>
    <property type="match status" value="2"/>
</dbReference>
<feature type="transmembrane region" description="Helical" evidence="6">
    <location>
        <begin position="90"/>
        <end position="112"/>
    </location>
</feature>
<evidence type="ECO:0000313" key="7">
    <source>
        <dbReference type="EMBL" id="QIR07329.1"/>
    </source>
</evidence>
<evidence type="ECO:0000256" key="6">
    <source>
        <dbReference type="SAM" id="Phobius"/>
    </source>
</evidence>
<accession>A0ABX6K8P0</accession>
<feature type="transmembrane region" description="Helical" evidence="6">
    <location>
        <begin position="386"/>
        <end position="408"/>
    </location>
</feature>
<dbReference type="NCBIfam" id="NF007130">
    <property type="entry name" value="PRK09575.1"/>
    <property type="match status" value="1"/>
</dbReference>
<feature type="transmembrane region" description="Helical" evidence="6">
    <location>
        <begin position="52"/>
        <end position="70"/>
    </location>
</feature>
<keyword evidence="2" id="KW-1003">Cell membrane</keyword>
<feature type="transmembrane region" description="Helical" evidence="6">
    <location>
        <begin position="266"/>
        <end position="284"/>
    </location>
</feature>
<reference evidence="7 8" key="1">
    <citation type="submission" date="2020-03" db="EMBL/GenBank/DDBJ databases">
        <title>Genome mining reveals the biosynthetic pathways of PHA and ectoines of the halophilic strain Salinivibrio costicola M318 isolated from fermented shrimp paste.</title>
        <authorList>
            <person name="Doan T.V."/>
            <person name="Tran L.T."/>
            <person name="Trieu T.A."/>
            <person name="Nguyen Q.V."/>
            <person name="Quach T.N."/>
            <person name="Phi T.Q."/>
            <person name="Kumar S."/>
        </authorList>
    </citation>
    <scope>NUCLEOTIDE SEQUENCE [LARGE SCALE GENOMIC DNA]</scope>
    <source>
        <strain evidence="7 8">M318</strain>
    </source>
</reference>
<dbReference type="PANTHER" id="PTHR43823:SF3">
    <property type="entry name" value="MULTIDRUG EXPORT PROTEIN MEPA"/>
    <property type="match status" value="1"/>
</dbReference>
<dbReference type="InterPro" id="IPR045070">
    <property type="entry name" value="MATE_MepA-like"/>
</dbReference>
<keyword evidence="5 6" id="KW-0472">Membrane</keyword>
<protein>
    <submittedName>
        <fullName evidence="7">MATE family efflux transporter</fullName>
    </submittedName>
</protein>
<keyword evidence="4 6" id="KW-1133">Transmembrane helix</keyword>
<evidence type="ECO:0000256" key="3">
    <source>
        <dbReference type="ARBA" id="ARBA00022692"/>
    </source>
</evidence>
<dbReference type="Proteomes" id="UP000501408">
    <property type="component" value="Chromosome 1"/>
</dbReference>
<feature type="transmembrane region" description="Helical" evidence="6">
    <location>
        <begin position="359"/>
        <end position="379"/>
    </location>
</feature>
<dbReference type="EMBL" id="CP050266">
    <property type="protein sequence ID" value="QIR07329.1"/>
    <property type="molecule type" value="Genomic_DNA"/>
</dbReference>
<feature type="transmembrane region" description="Helical" evidence="6">
    <location>
        <begin position="190"/>
        <end position="212"/>
    </location>
</feature>
<feature type="transmembrane region" description="Helical" evidence="6">
    <location>
        <begin position="233"/>
        <end position="254"/>
    </location>
</feature>
<name>A0ABX6K8P0_SALCS</name>
<dbReference type="RefSeq" id="WP_167315003.1">
    <property type="nucleotide sequence ID" value="NZ_CP050266.1"/>
</dbReference>
<sequence>MPAQLHSLSRQFWRYTLPTVAAMLVNGLYQVIDGIFIGHVMGADGLAGINLIWPLIAGMLGIGLMIGVGAGAKISAARGKGHDPSGHHTLAVAIGLVLLLSVFLSFALVAWGEYLLALQGAEQVPLAFAVQYLDVLVWANVFTLGSMAVPILLRNDDQPGLATRLMMLGALLNIGFDLVFIVWLEWALTGAAIATALAQAAVTLVGVSYFFSRRSRLQVIWPSWSQAWSITRHICAIGAASWIMYGYSAVMVAVHNHLLMLHGGKLAVGAYAVIGYVVIVYYLLAEGVANGMQPLVSFYAGASQPHWIKRCLLMALSCVLVTGVAFVAVINGLPNTLARVFVGSGNPALLDSTANGLRLHLILLFLDGFIVVAAAYFQAIHHGRTALMISIGNIVLQLPFLFLFASYWQLDGVWLAYPASNLALAIPVGAWLAIDLRRRLRHLSPTDANVGDFC</sequence>
<evidence type="ECO:0000313" key="8">
    <source>
        <dbReference type="Proteomes" id="UP000501408"/>
    </source>
</evidence>
<feature type="transmembrane region" description="Helical" evidence="6">
    <location>
        <begin position="311"/>
        <end position="333"/>
    </location>
</feature>
<evidence type="ECO:0000256" key="2">
    <source>
        <dbReference type="ARBA" id="ARBA00022475"/>
    </source>
</evidence>